<comment type="caution">
    <text evidence="1">The sequence shown here is derived from an EMBL/GenBank/DDBJ whole genome shotgun (WGS) entry which is preliminary data.</text>
</comment>
<name>A0AAN8Q326_POLSC</name>
<dbReference type="Proteomes" id="UP001372834">
    <property type="component" value="Unassembled WGS sequence"/>
</dbReference>
<sequence>MATTGSVQIGIKLESIYMIKEQPLLSLTEGIIMTEKSCYFLYDNTTTIGKNKHYRRCTVRHILIIERTSYKAFNGEGASYNSS</sequence>
<dbReference type="AlphaFoldDB" id="A0AAN8Q326"/>
<proteinExistence type="predicted"/>
<evidence type="ECO:0000313" key="2">
    <source>
        <dbReference type="Proteomes" id="UP001372834"/>
    </source>
</evidence>
<accession>A0AAN8Q326</accession>
<evidence type="ECO:0000313" key="1">
    <source>
        <dbReference type="EMBL" id="KAK6632965.1"/>
    </source>
</evidence>
<protein>
    <submittedName>
        <fullName evidence="1">Uncharacterized protein</fullName>
    </submittedName>
</protein>
<organism evidence="1 2">
    <name type="scientific">Polyplax serrata</name>
    <name type="common">Common mouse louse</name>
    <dbReference type="NCBI Taxonomy" id="468196"/>
    <lineage>
        <taxon>Eukaryota</taxon>
        <taxon>Metazoa</taxon>
        <taxon>Ecdysozoa</taxon>
        <taxon>Arthropoda</taxon>
        <taxon>Hexapoda</taxon>
        <taxon>Insecta</taxon>
        <taxon>Pterygota</taxon>
        <taxon>Neoptera</taxon>
        <taxon>Paraneoptera</taxon>
        <taxon>Psocodea</taxon>
        <taxon>Troctomorpha</taxon>
        <taxon>Phthiraptera</taxon>
        <taxon>Anoplura</taxon>
        <taxon>Polyplacidae</taxon>
        <taxon>Polyplax</taxon>
    </lineage>
</organism>
<reference evidence="1 2" key="1">
    <citation type="submission" date="2023-10" db="EMBL/GenBank/DDBJ databases">
        <title>Genomes of two closely related lineages of the louse Polyplax serrata with different host specificities.</title>
        <authorList>
            <person name="Martinu J."/>
            <person name="Tarabai H."/>
            <person name="Stefka J."/>
            <person name="Hypsa V."/>
        </authorList>
    </citation>
    <scope>NUCLEOTIDE SEQUENCE [LARGE SCALE GENOMIC DNA]</scope>
    <source>
        <strain evidence="1">HR10_N</strain>
    </source>
</reference>
<gene>
    <name evidence="1" type="ORF">RUM43_012708</name>
</gene>
<dbReference type="EMBL" id="JAWJWE010000006">
    <property type="protein sequence ID" value="KAK6632965.1"/>
    <property type="molecule type" value="Genomic_DNA"/>
</dbReference>